<dbReference type="EMBL" id="MJFZ01000085">
    <property type="protein sequence ID" value="RAW38600.1"/>
    <property type="molecule type" value="Genomic_DNA"/>
</dbReference>
<dbReference type="Proteomes" id="UP000774804">
    <property type="component" value="Unassembled WGS sequence"/>
</dbReference>
<evidence type="ECO:0000313" key="7">
    <source>
        <dbReference type="Proteomes" id="UP000251314"/>
    </source>
</evidence>
<dbReference type="Proteomes" id="UP000251314">
    <property type="component" value="Unassembled WGS sequence"/>
</dbReference>
<dbReference type="EMBL" id="RCMK01000027">
    <property type="protein sequence ID" value="KAG2953235.1"/>
    <property type="molecule type" value="Genomic_DNA"/>
</dbReference>
<dbReference type="Proteomes" id="UP000697107">
    <property type="component" value="Unassembled WGS sequence"/>
</dbReference>
<reference evidence="6 7" key="1">
    <citation type="submission" date="2018-01" db="EMBL/GenBank/DDBJ databases">
        <title>Draft genome of the strawberry crown rot pathogen Phytophthora cactorum.</title>
        <authorList>
            <person name="Armitage A.D."/>
            <person name="Lysoe E."/>
            <person name="Nellist C.F."/>
            <person name="Harrison R.J."/>
            <person name="Brurberg M.B."/>
        </authorList>
    </citation>
    <scope>NUCLEOTIDE SEQUENCE [LARGE SCALE GENOMIC DNA]</scope>
    <source>
        <strain evidence="6 7">10300</strain>
    </source>
</reference>
<accession>A0A329SPG8</accession>
<dbReference type="AlphaFoldDB" id="A0A329SPG8"/>
<dbReference type="EMBL" id="RCML01000029">
    <property type="protein sequence ID" value="KAG2997083.1"/>
    <property type="molecule type" value="Genomic_DNA"/>
</dbReference>
<gene>
    <name evidence="6" type="ORF">PC110_g5192</name>
    <name evidence="1" type="ORF">PC113_g2842</name>
    <name evidence="2" type="ORF">PC115_g14408</name>
    <name evidence="3" type="ORF">PC117_g2138</name>
    <name evidence="4" type="ORF">PC118_g2078</name>
    <name evidence="5" type="ORF">PC129_g9644</name>
</gene>
<protein>
    <submittedName>
        <fullName evidence="6">Uncharacterized protein</fullName>
    </submittedName>
</protein>
<keyword evidence="7" id="KW-1185">Reference proteome</keyword>
<evidence type="ECO:0000313" key="6">
    <source>
        <dbReference type="EMBL" id="RAW38600.1"/>
    </source>
</evidence>
<dbReference type="EMBL" id="RCMG01000040">
    <property type="protein sequence ID" value="KAG2866443.1"/>
    <property type="molecule type" value="Genomic_DNA"/>
</dbReference>
<dbReference type="OrthoDB" id="10277577at2759"/>
<proteinExistence type="predicted"/>
<sequence length="31" mass="3390">MAPKRVSKTNAEKREVIEKIEGPGAGMLHVL</sequence>
<dbReference type="VEuPathDB" id="FungiDB:PC110_g5192"/>
<reference evidence="1" key="2">
    <citation type="submission" date="2018-10" db="EMBL/GenBank/DDBJ databases">
        <title>Effector identification in a new, highly contiguous assembly of the strawberry crown rot pathogen Phytophthora cactorum.</title>
        <authorList>
            <person name="Armitage A.D."/>
            <person name="Nellist C.F."/>
            <person name="Bates H."/>
            <person name="Vickerstaff R.J."/>
            <person name="Harrison R.J."/>
        </authorList>
    </citation>
    <scope>NUCLEOTIDE SEQUENCE</scope>
    <source>
        <strain evidence="1">15-7</strain>
        <strain evidence="2">4032</strain>
        <strain evidence="3">4040</strain>
        <strain evidence="4">P415</strain>
        <strain evidence="5">P421</strain>
    </source>
</reference>
<dbReference type="Proteomes" id="UP000736787">
    <property type="component" value="Unassembled WGS sequence"/>
</dbReference>
<evidence type="ECO:0000313" key="4">
    <source>
        <dbReference type="EMBL" id="KAG2997083.1"/>
    </source>
</evidence>
<organism evidence="6 7">
    <name type="scientific">Phytophthora cactorum</name>
    <dbReference type="NCBI Taxonomy" id="29920"/>
    <lineage>
        <taxon>Eukaryota</taxon>
        <taxon>Sar</taxon>
        <taxon>Stramenopiles</taxon>
        <taxon>Oomycota</taxon>
        <taxon>Peronosporomycetes</taxon>
        <taxon>Peronosporales</taxon>
        <taxon>Peronosporaceae</taxon>
        <taxon>Phytophthora</taxon>
    </lineage>
</organism>
<evidence type="ECO:0000313" key="5">
    <source>
        <dbReference type="EMBL" id="KAG3219556.1"/>
    </source>
</evidence>
<dbReference type="Proteomes" id="UP000760860">
    <property type="component" value="Unassembled WGS sequence"/>
</dbReference>
<dbReference type="Proteomes" id="UP000735874">
    <property type="component" value="Unassembled WGS sequence"/>
</dbReference>
<evidence type="ECO:0000313" key="2">
    <source>
        <dbReference type="EMBL" id="KAG2906051.1"/>
    </source>
</evidence>
<dbReference type="EMBL" id="RCMI01000549">
    <property type="protein sequence ID" value="KAG2906051.1"/>
    <property type="molecule type" value="Genomic_DNA"/>
</dbReference>
<name>A0A329SPG8_9STRA</name>
<comment type="caution">
    <text evidence="6">The sequence shown here is derived from an EMBL/GenBank/DDBJ whole genome shotgun (WGS) entry which is preliminary data.</text>
</comment>
<evidence type="ECO:0000313" key="1">
    <source>
        <dbReference type="EMBL" id="KAG2866443.1"/>
    </source>
</evidence>
<dbReference type="EMBL" id="RCMV01000305">
    <property type="protein sequence ID" value="KAG3219556.1"/>
    <property type="molecule type" value="Genomic_DNA"/>
</dbReference>
<evidence type="ECO:0000313" key="3">
    <source>
        <dbReference type="EMBL" id="KAG2953235.1"/>
    </source>
</evidence>